<feature type="compositionally biased region" description="Polar residues" evidence="1">
    <location>
        <begin position="22"/>
        <end position="34"/>
    </location>
</feature>
<sequence length="209" mass="23221">MKSSKHMSNVKAKKDNLALPGASQTAAQEKSSSTYGLHPMLSSAEISTETRIPRSLILSIDRVVNSDAMFLSFLAEKSLTFSLALDLQFIRRMSHDKKALNCITMHHTSASYKLRFGVSKIIKENVVEDFKKGKFSLNIDNSTSNSNEKVVTVLANYLKSEKIVTEHLQSFSVDCANSASLFMGFVSLIDENAIPFIICYLCYWTCVAS</sequence>
<protein>
    <recommendedName>
        <fullName evidence="4">DUF4371 domain-containing protein</fullName>
    </recommendedName>
</protein>
<dbReference type="PANTHER" id="PTHR37162:SF1">
    <property type="entry name" value="BED-TYPE DOMAIN-CONTAINING PROTEIN"/>
    <property type="match status" value="1"/>
</dbReference>
<proteinExistence type="predicted"/>
<dbReference type="Proteomes" id="UP000499080">
    <property type="component" value="Unassembled WGS sequence"/>
</dbReference>
<reference evidence="2 3" key="1">
    <citation type="journal article" date="2019" name="Sci. Rep.">
        <title>Orb-weaving spider Araneus ventricosus genome elucidates the spidroin gene catalogue.</title>
        <authorList>
            <person name="Kono N."/>
            <person name="Nakamura H."/>
            <person name="Ohtoshi R."/>
            <person name="Moran D.A.P."/>
            <person name="Shinohara A."/>
            <person name="Yoshida Y."/>
            <person name="Fujiwara M."/>
            <person name="Mori M."/>
            <person name="Tomita M."/>
            <person name="Arakawa K."/>
        </authorList>
    </citation>
    <scope>NUCLEOTIDE SEQUENCE [LARGE SCALE GENOMIC DNA]</scope>
</reference>
<evidence type="ECO:0000313" key="3">
    <source>
        <dbReference type="Proteomes" id="UP000499080"/>
    </source>
</evidence>
<keyword evidence="3" id="KW-1185">Reference proteome</keyword>
<organism evidence="2 3">
    <name type="scientific">Araneus ventricosus</name>
    <name type="common">Orbweaver spider</name>
    <name type="synonym">Epeira ventricosa</name>
    <dbReference type="NCBI Taxonomy" id="182803"/>
    <lineage>
        <taxon>Eukaryota</taxon>
        <taxon>Metazoa</taxon>
        <taxon>Ecdysozoa</taxon>
        <taxon>Arthropoda</taxon>
        <taxon>Chelicerata</taxon>
        <taxon>Arachnida</taxon>
        <taxon>Araneae</taxon>
        <taxon>Araneomorphae</taxon>
        <taxon>Entelegynae</taxon>
        <taxon>Araneoidea</taxon>
        <taxon>Araneidae</taxon>
        <taxon>Araneus</taxon>
    </lineage>
</organism>
<feature type="region of interest" description="Disordered" evidence="1">
    <location>
        <begin position="1"/>
        <end position="34"/>
    </location>
</feature>
<accession>A0A4Y2KQ30</accession>
<evidence type="ECO:0000313" key="2">
    <source>
        <dbReference type="EMBL" id="GBN03593.1"/>
    </source>
</evidence>
<name>A0A4Y2KQ30_ARAVE</name>
<evidence type="ECO:0008006" key="4">
    <source>
        <dbReference type="Google" id="ProtNLM"/>
    </source>
</evidence>
<evidence type="ECO:0000256" key="1">
    <source>
        <dbReference type="SAM" id="MobiDB-lite"/>
    </source>
</evidence>
<dbReference type="AlphaFoldDB" id="A0A4Y2KQ30"/>
<comment type="caution">
    <text evidence="2">The sequence shown here is derived from an EMBL/GenBank/DDBJ whole genome shotgun (WGS) entry which is preliminary data.</text>
</comment>
<dbReference type="PANTHER" id="PTHR37162">
    <property type="entry name" value="HAT FAMILY DIMERISATION DOMAINCONTAINING PROTEIN-RELATED"/>
    <property type="match status" value="1"/>
</dbReference>
<gene>
    <name evidence="2" type="ORF">AVEN_201853_1</name>
</gene>
<dbReference type="EMBL" id="BGPR01004811">
    <property type="protein sequence ID" value="GBN03593.1"/>
    <property type="molecule type" value="Genomic_DNA"/>
</dbReference>
<dbReference type="OrthoDB" id="6781255at2759"/>